<dbReference type="PANTHER" id="PTHR36174:SF1">
    <property type="entry name" value="LIPID II:GLYCINE GLYCYLTRANSFERASE"/>
    <property type="match status" value="1"/>
</dbReference>
<name>A0A401UJM1_9CLOT</name>
<evidence type="ECO:0000259" key="1">
    <source>
        <dbReference type="Pfam" id="PF13480"/>
    </source>
</evidence>
<comment type="caution">
    <text evidence="2">The sequence shown here is derived from an EMBL/GenBank/DDBJ whole genome shotgun (WGS) entry which is preliminary data.</text>
</comment>
<protein>
    <recommendedName>
        <fullName evidence="1">BioF2-like acetyltransferase domain-containing protein</fullName>
    </recommendedName>
</protein>
<organism evidence="2 3">
    <name type="scientific">Clostridium tagluense</name>
    <dbReference type="NCBI Taxonomy" id="360422"/>
    <lineage>
        <taxon>Bacteria</taxon>
        <taxon>Bacillati</taxon>
        <taxon>Bacillota</taxon>
        <taxon>Clostridia</taxon>
        <taxon>Eubacteriales</taxon>
        <taxon>Clostridiaceae</taxon>
        <taxon>Clostridium</taxon>
    </lineage>
</organism>
<keyword evidence="3" id="KW-1185">Reference proteome</keyword>
<dbReference type="Gene3D" id="3.40.630.30">
    <property type="match status" value="1"/>
</dbReference>
<dbReference type="PANTHER" id="PTHR36174">
    <property type="entry name" value="LIPID II:GLYCINE GLYCYLTRANSFERASE"/>
    <property type="match status" value="1"/>
</dbReference>
<dbReference type="InterPro" id="IPR016181">
    <property type="entry name" value="Acyl_CoA_acyltransferase"/>
</dbReference>
<evidence type="ECO:0000313" key="3">
    <source>
        <dbReference type="Proteomes" id="UP000287872"/>
    </source>
</evidence>
<dbReference type="RefSeq" id="WP_124999424.1">
    <property type="nucleotide sequence ID" value="NZ_BHYK01000006.1"/>
</dbReference>
<dbReference type="SUPFAM" id="SSF55729">
    <property type="entry name" value="Acyl-CoA N-acyltransferases (Nat)"/>
    <property type="match status" value="1"/>
</dbReference>
<gene>
    <name evidence="2" type="ORF">Ctaglu_13510</name>
</gene>
<feature type="domain" description="BioF2-like acetyltransferase" evidence="1">
    <location>
        <begin position="153"/>
        <end position="287"/>
    </location>
</feature>
<evidence type="ECO:0000313" key="2">
    <source>
        <dbReference type="EMBL" id="GCD09728.1"/>
    </source>
</evidence>
<accession>A0A401UJM1</accession>
<dbReference type="InterPro" id="IPR038740">
    <property type="entry name" value="BioF2-like_GNAT_dom"/>
</dbReference>
<dbReference type="InterPro" id="IPR050644">
    <property type="entry name" value="PG_Glycine_Bridge_Synth"/>
</dbReference>
<dbReference type="Pfam" id="PF13480">
    <property type="entry name" value="Acetyltransf_6"/>
    <property type="match status" value="1"/>
</dbReference>
<dbReference type="EMBL" id="BHYK01000006">
    <property type="protein sequence ID" value="GCD09728.1"/>
    <property type="molecule type" value="Genomic_DNA"/>
</dbReference>
<dbReference type="Proteomes" id="UP000287872">
    <property type="component" value="Unassembled WGS sequence"/>
</dbReference>
<dbReference type="OrthoDB" id="116151at2"/>
<proteinExistence type="predicted"/>
<dbReference type="AlphaFoldDB" id="A0A401UJM1"/>
<sequence>MIDKEKYIELCKTEKSIPIFSKDWWMDAVCGEINWDVLLVERNNEIVASMPYYMKKKLGFKYITQPTLTKTNGVWIKYPEKQKQRSKLSYEKELMTEIIEQLKTLKIDYYSQNFNYSITNWLPFYWKGFKQTTRYTYVIENVIDLESVFGEFSKVVRKNIKKAEQSAKIYVSNDVEKFYSINKKTFERQGLKIPYTLELLKRIDEACDKNNARTIYFAEDEDGNLHCGSYIVYDDMGVYQLMSGTNPEFKKSEFKSLLIWEGLKYAHQTNRIFDFEGSMMEGVEEYFRKFGTIQKPFFSISKINSRILKIRQNLKF</sequence>
<reference evidence="2 3" key="1">
    <citation type="submission" date="2018-11" db="EMBL/GenBank/DDBJ databases">
        <title>Genome sequencing and assembly of Clostridium tagluense strain A121.</title>
        <authorList>
            <person name="Murakami T."/>
            <person name="Segawa T."/>
            <person name="Shcherbakova V.A."/>
            <person name="Mori H."/>
            <person name="Yoshimura Y."/>
        </authorList>
    </citation>
    <scope>NUCLEOTIDE SEQUENCE [LARGE SCALE GENOMIC DNA]</scope>
    <source>
        <strain evidence="2 3">A121</strain>
    </source>
</reference>